<protein>
    <submittedName>
        <fullName evidence="1">Uncharacterized protein</fullName>
    </submittedName>
</protein>
<keyword evidence="2" id="KW-1185">Reference proteome</keyword>
<name>A0ABQ7JSB0_9FUNG</name>
<sequence length="85" mass="9696">MRLRSRTGCNDGEGYKSFVSRIRELLRQKSEGDNHHDLIVRIATVISNEGRAKVKDHFGDIKDILSLEALLTYLGNQVNSPTRRE</sequence>
<evidence type="ECO:0000313" key="1">
    <source>
        <dbReference type="EMBL" id="KAG0283882.1"/>
    </source>
</evidence>
<dbReference type="Proteomes" id="UP001194696">
    <property type="component" value="Unassembled WGS sequence"/>
</dbReference>
<gene>
    <name evidence="1" type="ORF">BGZ96_011749</name>
</gene>
<accession>A0ABQ7JSB0</accession>
<comment type="caution">
    <text evidence="1">The sequence shown here is derived from an EMBL/GenBank/DDBJ whole genome shotgun (WGS) entry which is preliminary data.</text>
</comment>
<evidence type="ECO:0000313" key="2">
    <source>
        <dbReference type="Proteomes" id="UP001194696"/>
    </source>
</evidence>
<dbReference type="EMBL" id="JAAAIM010000844">
    <property type="protein sequence ID" value="KAG0283882.1"/>
    <property type="molecule type" value="Genomic_DNA"/>
</dbReference>
<reference evidence="1 2" key="1">
    <citation type="journal article" date="2020" name="Fungal Divers.">
        <title>Resolving the Mortierellaceae phylogeny through synthesis of multi-gene phylogenetics and phylogenomics.</title>
        <authorList>
            <person name="Vandepol N."/>
            <person name="Liber J."/>
            <person name="Desiro A."/>
            <person name="Na H."/>
            <person name="Kennedy M."/>
            <person name="Barry K."/>
            <person name="Grigoriev I.V."/>
            <person name="Miller A.N."/>
            <person name="O'Donnell K."/>
            <person name="Stajich J.E."/>
            <person name="Bonito G."/>
        </authorList>
    </citation>
    <scope>NUCLEOTIDE SEQUENCE [LARGE SCALE GENOMIC DNA]</scope>
    <source>
        <strain evidence="1 2">AD045</strain>
    </source>
</reference>
<organism evidence="1 2">
    <name type="scientific">Linnemannia gamsii</name>
    <dbReference type="NCBI Taxonomy" id="64522"/>
    <lineage>
        <taxon>Eukaryota</taxon>
        <taxon>Fungi</taxon>
        <taxon>Fungi incertae sedis</taxon>
        <taxon>Mucoromycota</taxon>
        <taxon>Mortierellomycotina</taxon>
        <taxon>Mortierellomycetes</taxon>
        <taxon>Mortierellales</taxon>
        <taxon>Mortierellaceae</taxon>
        <taxon>Linnemannia</taxon>
    </lineage>
</organism>
<proteinExistence type="predicted"/>